<dbReference type="EMBL" id="JARKIB010000178">
    <property type="protein sequence ID" value="KAJ7727616.1"/>
    <property type="molecule type" value="Genomic_DNA"/>
</dbReference>
<evidence type="ECO:0000313" key="3">
    <source>
        <dbReference type="Proteomes" id="UP001215598"/>
    </source>
</evidence>
<evidence type="ECO:0000313" key="2">
    <source>
        <dbReference type="EMBL" id="KAJ7727616.1"/>
    </source>
</evidence>
<protein>
    <recommendedName>
        <fullName evidence="4">Conidiation-specific protein 13</fullName>
    </recommendedName>
</protein>
<accession>A0AAD7HUH1</accession>
<keyword evidence="1" id="KW-0732">Signal</keyword>
<reference evidence="2" key="1">
    <citation type="submission" date="2023-03" db="EMBL/GenBank/DDBJ databases">
        <title>Massive genome expansion in bonnet fungi (Mycena s.s.) driven by repeated elements and novel gene families across ecological guilds.</title>
        <authorList>
            <consortium name="Lawrence Berkeley National Laboratory"/>
            <person name="Harder C.B."/>
            <person name="Miyauchi S."/>
            <person name="Viragh M."/>
            <person name="Kuo A."/>
            <person name="Thoen E."/>
            <person name="Andreopoulos B."/>
            <person name="Lu D."/>
            <person name="Skrede I."/>
            <person name="Drula E."/>
            <person name="Henrissat B."/>
            <person name="Morin E."/>
            <person name="Kohler A."/>
            <person name="Barry K."/>
            <person name="LaButti K."/>
            <person name="Morin E."/>
            <person name="Salamov A."/>
            <person name="Lipzen A."/>
            <person name="Mereny Z."/>
            <person name="Hegedus B."/>
            <person name="Baldrian P."/>
            <person name="Stursova M."/>
            <person name="Weitz H."/>
            <person name="Taylor A."/>
            <person name="Grigoriev I.V."/>
            <person name="Nagy L.G."/>
            <person name="Martin F."/>
            <person name="Kauserud H."/>
        </authorList>
    </citation>
    <scope>NUCLEOTIDE SEQUENCE</scope>
    <source>
        <strain evidence="2">CBHHK182m</strain>
    </source>
</reference>
<evidence type="ECO:0008006" key="4">
    <source>
        <dbReference type="Google" id="ProtNLM"/>
    </source>
</evidence>
<keyword evidence="3" id="KW-1185">Reference proteome</keyword>
<dbReference type="Proteomes" id="UP001215598">
    <property type="component" value="Unassembled WGS sequence"/>
</dbReference>
<comment type="caution">
    <text evidence="2">The sequence shown here is derived from an EMBL/GenBank/DDBJ whole genome shotgun (WGS) entry which is preliminary data.</text>
</comment>
<dbReference type="AlphaFoldDB" id="A0AAD7HUH1"/>
<organism evidence="2 3">
    <name type="scientific">Mycena metata</name>
    <dbReference type="NCBI Taxonomy" id="1033252"/>
    <lineage>
        <taxon>Eukaryota</taxon>
        <taxon>Fungi</taxon>
        <taxon>Dikarya</taxon>
        <taxon>Basidiomycota</taxon>
        <taxon>Agaricomycotina</taxon>
        <taxon>Agaricomycetes</taxon>
        <taxon>Agaricomycetidae</taxon>
        <taxon>Agaricales</taxon>
        <taxon>Marasmiineae</taxon>
        <taxon>Mycenaceae</taxon>
        <taxon>Mycena</taxon>
    </lineage>
</organism>
<evidence type="ECO:0000256" key="1">
    <source>
        <dbReference type="SAM" id="SignalP"/>
    </source>
</evidence>
<name>A0AAD7HUH1_9AGAR</name>
<proteinExistence type="predicted"/>
<feature type="chain" id="PRO_5042040754" description="Conidiation-specific protein 13" evidence="1">
    <location>
        <begin position="21"/>
        <end position="345"/>
    </location>
</feature>
<feature type="signal peptide" evidence="1">
    <location>
        <begin position="1"/>
        <end position="20"/>
    </location>
</feature>
<gene>
    <name evidence="2" type="ORF">B0H16DRAFT_1735093</name>
</gene>
<sequence length="345" mass="36843">MSSSRDWMVLVLFSSAHVAANLRLSNLDATLPPLPSLTLKAQASGFSFDLYSALSPASSTSITNLSDIPGVCTPYVGPGQERNTNNMTATNITFEDCGDPFTVCRCSDATMSMDTIVDRLGRVPIGLRRYIGIVFALNGGTGPSAFTHTTGDMHLWGDYGMDMGVHEATHAFDLAPDTAHSSAPGWSEPIANDTCVPDTYSLHSRGTYAESEKVHDFAQMSVIKIYMLLYDGHLPAGFRADCMSHHLDFMASLPLYNASALFGNTCHISDGLPGARRDTAPPTLDPARVFATVVTTFPTASVANSGVEPTYNLAGDHLNGTPRLGHPAVLSILIFAATSMIFTNV</sequence>